<dbReference type="Proteomes" id="UP000807306">
    <property type="component" value="Unassembled WGS sequence"/>
</dbReference>
<dbReference type="EMBL" id="MU157825">
    <property type="protein sequence ID" value="KAF9534763.1"/>
    <property type="molecule type" value="Genomic_DNA"/>
</dbReference>
<comment type="caution">
    <text evidence="1">The sequence shown here is derived from an EMBL/GenBank/DDBJ whole genome shotgun (WGS) entry which is preliminary data.</text>
</comment>
<proteinExistence type="predicted"/>
<evidence type="ECO:0000313" key="2">
    <source>
        <dbReference type="Proteomes" id="UP000807306"/>
    </source>
</evidence>
<sequence length="237" mass="27117">MLRSMAINLPLVQDLRKISDASSLLLPRLTTRQFYVDSTEELTNEHVRSLNELAASRSRKRGLPSVTSTSSETSRLEDKVYPLGCHLQSLSVFSTYMKGITAISMSNRLNVFLPISAAHQFTRNRLENLSIDLLFKLPFLQRRRSAERDPSRLRITKLQRDLAALASEIENPLLKIDYDDVYSSGLHLRLKDLSVCTVPEVSELSLISKEILGKWEPLFKRRSWDQKWALKGRNGVF</sequence>
<dbReference type="AlphaFoldDB" id="A0A9P6ETX5"/>
<accession>A0A9P6ETX5</accession>
<reference evidence="1" key="1">
    <citation type="submission" date="2020-11" db="EMBL/GenBank/DDBJ databases">
        <authorList>
            <consortium name="DOE Joint Genome Institute"/>
            <person name="Ahrendt S."/>
            <person name="Riley R."/>
            <person name="Andreopoulos W."/>
            <person name="Labutti K."/>
            <person name="Pangilinan J."/>
            <person name="Ruiz-Duenas F.J."/>
            <person name="Barrasa J.M."/>
            <person name="Sanchez-Garcia M."/>
            <person name="Camarero S."/>
            <person name="Miyauchi S."/>
            <person name="Serrano A."/>
            <person name="Linde D."/>
            <person name="Babiker R."/>
            <person name="Drula E."/>
            <person name="Ayuso-Fernandez I."/>
            <person name="Pacheco R."/>
            <person name="Padilla G."/>
            <person name="Ferreira P."/>
            <person name="Barriuso J."/>
            <person name="Kellner H."/>
            <person name="Castanera R."/>
            <person name="Alfaro M."/>
            <person name="Ramirez L."/>
            <person name="Pisabarro A.G."/>
            <person name="Kuo A."/>
            <person name="Tritt A."/>
            <person name="Lipzen A."/>
            <person name="He G."/>
            <person name="Yan M."/>
            <person name="Ng V."/>
            <person name="Cullen D."/>
            <person name="Martin F."/>
            <person name="Rosso M.-N."/>
            <person name="Henrissat B."/>
            <person name="Hibbett D."/>
            <person name="Martinez A.T."/>
            <person name="Grigoriev I.V."/>
        </authorList>
    </citation>
    <scope>NUCLEOTIDE SEQUENCE</scope>
    <source>
        <strain evidence="1">CBS 506.95</strain>
    </source>
</reference>
<keyword evidence="2" id="KW-1185">Reference proteome</keyword>
<name>A0A9P6ETX5_9AGAR</name>
<protein>
    <submittedName>
        <fullName evidence="1">Uncharacterized protein</fullName>
    </submittedName>
</protein>
<evidence type="ECO:0000313" key="1">
    <source>
        <dbReference type="EMBL" id="KAF9534763.1"/>
    </source>
</evidence>
<gene>
    <name evidence="1" type="ORF">CPB83DRAFT_214241</name>
</gene>
<organism evidence="1 2">
    <name type="scientific">Crepidotus variabilis</name>
    <dbReference type="NCBI Taxonomy" id="179855"/>
    <lineage>
        <taxon>Eukaryota</taxon>
        <taxon>Fungi</taxon>
        <taxon>Dikarya</taxon>
        <taxon>Basidiomycota</taxon>
        <taxon>Agaricomycotina</taxon>
        <taxon>Agaricomycetes</taxon>
        <taxon>Agaricomycetidae</taxon>
        <taxon>Agaricales</taxon>
        <taxon>Agaricineae</taxon>
        <taxon>Crepidotaceae</taxon>
        <taxon>Crepidotus</taxon>
    </lineage>
</organism>